<feature type="region of interest" description="Disordered" evidence="3">
    <location>
        <begin position="761"/>
        <end position="801"/>
    </location>
</feature>
<feature type="coiled-coil region" evidence="2">
    <location>
        <begin position="271"/>
        <end position="330"/>
    </location>
</feature>
<dbReference type="PANTHER" id="PTHR35705:SF1">
    <property type="entry name" value="WPP DOMAIN-INTERACTING TAIL-ANCHORED PROTEIN 1"/>
    <property type="match status" value="1"/>
</dbReference>
<feature type="transmembrane region" description="Helical" evidence="4">
    <location>
        <begin position="818"/>
        <end position="836"/>
    </location>
</feature>
<accession>A0A811RWC8</accession>
<proteinExistence type="predicted"/>
<evidence type="ECO:0000256" key="3">
    <source>
        <dbReference type="SAM" id="MobiDB-lite"/>
    </source>
</evidence>
<evidence type="ECO:0000256" key="1">
    <source>
        <dbReference type="ARBA" id="ARBA00022734"/>
    </source>
</evidence>
<keyword evidence="1" id="KW-0430">Lectin</keyword>
<feature type="coiled-coil region" evidence="2">
    <location>
        <begin position="626"/>
        <end position="720"/>
    </location>
</feature>
<feature type="compositionally biased region" description="Basic and acidic residues" evidence="3">
    <location>
        <begin position="771"/>
        <end position="782"/>
    </location>
</feature>
<evidence type="ECO:0000256" key="2">
    <source>
        <dbReference type="SAM" id="Coils"/>
    </source>
</evidence>
<dbReference type="InterPro" id="IPR058610">
    <property type="entry name" value="WIT1_2_N"/>
</dbReference>
<dbReference type="SUPFAM" id="SSF49899">
    <property type="entry name" value="Concanavalin A-like lectins/glucanases"/>
    <property type="match status" value="1"/>
</dbReference>
<dbReference type="InterPro" id="IPR001220">
    <property type="entry name" value="Legume_lectin_dom"/>
</dbReference>
<reference evidence="7" key="1">
    <citation type="submission" date="2020-10" db="EMBL/GenBank/DDBJ databases">
        <authorList>
            <person name="Han B."/>
            <person name="Lu T."/>
            <person name="Zhao Q."/>
            <person name="Huang X."/>
            <person name="Zhao Y."/>
        </authorList>
    </citation>
    <scope>NUCLEOTIDE SEQUENCE</scope>
</reference>
<protein>
    <submittedName>
        <fullName evidence="7">Uncharacterized protein</fullName>
    </submittedName>
</protein>
<organism evidence="7 8">
    <name type="scientific">Miscanthus lutarioriparius</name>
    <dbReference type="NCBI Taxonomy" id="422564"/>
    <lineage>
        <taxon>Eukaryota</taxon>
        <taxon>Viridiplantae</taxon>
        <taxon>Streptophyta</taxon>
        <taxon>Embryophyta</taxon>
        <taxon>Tracheophyta</taxon>
        <taxon>Spermatophyta</taxon>
        <taxon>Magnoliopsida</taxon>
        <taxon>Liliopsida</taxon>
        <taxon>Poales</taxon>
        <taxon>Poaceae</taxon>
        <taxon>PACMAD clade</taxon>
        <taxon>Panicoideae</taxon>
        <taxon>Andropogonodae</taxon>
        <taxon>Andropogoneae</taxon>
        <taxon>Saccharinae</taxon>
        <taxon>Miscanthus</taxon>
    </lineage>
</organism>
<dbReference type="SUPFAM" id="SSF57997">
    <property type="entry name" value="Tropomyosin"/>
    <property type="match status" value="1"/>
</dbReference>
<keyword evidence="8" id="KW-1185">Reference proteome</keyword>
<evidence type="ECO:0000313" key="8">
    <source>
        <dbReference type="Proteomes" id="UP000604825"/>
    </source>
</evidence>
<feature type="coiled-coil region" evidence="2">
    <location>
        <begin position="489"/>
        <end position="558"/>
    </location>
</feature>
<keyword evidence="4" id="KW-1133">Transmembrane helix</keyword>
<evidence type="ECO:0000259" key="5">
    <source>
        <dbReference type="Pfam" id="PF00139"/>
    </source>
</evidence>
<dbReference type="InterPro" id="IPR013320">
    <property type="entry name" value="ConA-like_dom_sf"/>
</dbReference>
<evidence type="ECO:0000313" key="7">
    <source>
        <dbReference type="EMBL" id="CAD6334242.1"/>
    </source>
</evidence>
<evidence type="ECO:0000256" key="4">
    <source>
        <dbReference type="SAM" id="Phobius"/>
    </source>
</evidence>
<dbReference type="OrthoDB" id="1936068at2759"/>
<dbReference type="Proteomes" id="UP000604825">
    <property type="component" value="Unassembled WGS sequence"/>
</dbReference>
<dbReference type="GO" id="GO:0030246">
    <property type="term" value="F:carbohydrate binding"/>
    <property type="evidence" value="ECO:0007669"/>
    <property type="project" value="UniProtKB-KW"/>
</dbReference>
<keyword evidence="4" id="KW-0472">Membrane</keyword>
<dbReference type="PANTHER" id="PTHR35705">
    <property type="entry name" value="WPP DOMAIN-INTERACTING TAIL-ANCHORED PROTEIN 1"/>
    <property type="match status" value="1"/>
</dbReference>
<evidence type="ECO:0000259" key="6">
    <source>
        <dbReference type="Pfam" id="PF26581"/>
    </source>
</evidence>
<dbReference type="Pfam" id="PF00139">
    <property type="entry name" value="Lectin_legB"/>
    <property type="match status" value="1"/>
</dbReference>
<dbReference type="AlphaFoldDB" id="A0A811RWC8"/>
<dbReference type="EMBL" id="CAJGYO010000017">
    <property type="protein sequence ID" value="CAD6334242.1"/>
    <property type="molecule type" value="Genomic_DNA"/>
</dbReference>
<dbReference type="Pfam" id="PF26581">
    <property type="entry name" value="WIT1_2_N"/>
    <property type="match status" value="1"/>
</dbReference>
<dbReference type="PROSITE" id="PS00307">
    <property type="entry name" value="LECTIN_LEGUME_BETA"/>
    <property type="match status" value="1"/>
</dbReference>
<gene>
    <name evidence="7" type="ORF">NCGR_LOCUS58340</name>
</gene>
<dbReference type="Gene3D" id="2.60.120.200">
    <property type="match status" value="1"/>
</dbReference>
<keyword evidence="2" id="KW-0175">Coiled coil</keyword>
<comment type="caution">
    <text evidence="7">The sequence shown here is derived from an EMBL/GenBank/DDBJ whole genome shotgun (WGS) entry which is preliminary data.</text>
</comment>
<dbReference type="InterPro" id="IPR039976">
    <property type="entry name" value="WIT1/WIT2"/>
</dbReference>
<feature type="domain" description="WIT1/2 N-terminal helical bundle" evidence="6">
    <location>
        <begin position="203"/>
        <end position="333"/>
    </location>
</feature>
<dbReference type="InterPro" id="IPR019825">
    <property type="entry name" value="Lectin_legB_Mn/Ca_BS"/>
</dbReference>
<name>A0A811RWC8_9POAL</name>
<sequence length="842" mass="93988">MLEANPTPARNRFVAVEFDTTKLDYDPNDNHVGLNVGSVVSVKTVNLTAFRITTNSSNPTNYTQVEYGSGGAAHVSVYMGVRRSRPASRSLDSPLDLAESTSRRRRTSARHCAWLRVDERRLVDRTERPLLLDILTEGHNVSTVAPTDALAPSPRLLCQEAMQIVDYTPGVTTTIMDSVIYKHDDMSQERTLPFGDAGNMGGSNVEILTRIELDIAFASEKLLNLEMLVMEIARQATDFEPATLEDESIFSETAENAFELDILYGILDAEVKELHNLISSLQADIKSIEHQDYEEGGKVKARMDAAKLSLKQMQELIADIRNESAKFEKVIAFSHDKEGTIEAVGCDNGHLSYQTGTQTEDQHRNVLHMLEKSIASELDLEKKLSDSISVIEDLRLKLHHQEEEIYFLEESTETISGRLFEAENASKLLFGTSKELINRLNNMQFHVSALKGTEDDLKSKLEQSLTKLSFLENSPDKVEKESDKVGAGSPSLQDKIQELEKQLNESNLQLQFALASAETRQEEQNALQSELITMENTIKNIKDDVSRAESRAQNAEIRCMQLTVANIELNGELDALKSEKSDKANLLDKKLTESNTQLEHAKAAVDAIVEQQGMLKCTISDMEHIIEDLKGKVSKTETRAESAESKCTLLTDTNLELSEELAFLRGRVESLENSLREANHAKVSTAKDICVRTKIITDLVRKLALERERLHLQIATLTKKNKMLVKKCKEDINGSIQMSKKATSNCTEFQSTQKAEEICPDSLPSQTVVEKPSDPIDNDEVKTQSPSQDVSTWEDDSTSDDIHETVRTIEPSLLNRKYTFVALLVLLAACVVFLLHEYGGPA</sequence>
<keyword evidence="4" id="KW-0812">Transmembrane</keyword>
<feature type="domain" description="Legume lectin" evidence="5">
    <location>
        <begin position="8"/>
        <end position="100"/>
    </location>
</feature>